<dbReference type="PANTHER" id="PTHR43381">
    <property type="entry name" value="TRANSLATION INITIATION FACTOR IF-2-RELATED"/>
    <property type="match status" value="1"/>
</dbReference>
<dbReference type="GO" id="GO:0005737">
    <property type="term" value="C:cytoplasm"/>
    <property type="evidence" value="ECO:0007669"/>
    <property type="project" value="TreeGrafter"/>
</dbReference>
<gene>
    <name evidence="5" type="ORF">PGTUg99_000305</name>
</gene>
<dbReference type="SUPFAM" id="SSF50447">
    <property type="entry name" value="Translation proteins"/>
    <property type="match status" value="1"/>
</dbReference>
<evidence type="ECO:0000259" key="4">
    <source>
        <dbReference type="Pfam" id="PF11987"/>
    </source>
</evidence>
<dbReference type="GO" id="GO:0005525">
    <property type="term" value="F:GTP binding"/>
    <property type="evidence" value="ECO:0007669"/>
    <property type="project" value="UniProtKB-KW"/>
</dbReference>
<name>A0A5B0P7D4_PUCGR</name>
<comment type="caution">
    <text evidence="5">The sequence shown here is derived from an EMBL/GenBank/DDBJ whole genome shotgun (WGS) entry which is preliminary data.</text>
</comment>
<dbReference type="PANTHER" id="PTHR43381:SF20">
    <property type="entry name" value="TRANSLATION INITIATION FACTOR IF-2, MITOCHONDRIAL"/>
    <property type="match status" value="1"/>
</dbReference>
<feature type="compositionally biased region" description="Polar residues" evidence="3">
    <location>
        <begin position="141"/>
        <end position="150"/>
    </location>
</feature>
<keyword evidence="1" id="KW-0547">Nucleotide-binding</keyword>
<keyword evidence="2" id="KW-0342">GTP-binding</keyword>
<sequence>MAIASGAQLVGFNVKIDPMAFSPIESHKVKYTIESVIYRLVDSVTQDLVKLLPKRYKERVIGEAKILQIFEINSSSSSSSKIKSKVAGCKVSNGEIKKSCSIKILRNKEIIWKARKERDEPDSEGARVWDILQRVRPSRPIHTNNVSEPISNSNSNNGKNEEGSGGNVQGISGQTFDRFDVNDEILAIEDVLLERTLNDGL</sequence>
<feature type="region of interest" description="Disordered" evidence="3">
    <location>
        <begin position="140"/>
        <end position="171"/>
    </location>
</feature>
<accession>A0A5B0P7D4</accession>
<dbReference type="InterPro" id="IPR023115">
    <property type="entry name" value="TIF_IF2_dom3"/>
</dbReference>
<dbReference type="SUPFAM" id="SSF52156">
    <property type="entry name" value="Initiation factor IF2/eIF5b, domain 3"/>
    <property type="match status" value="1"/>
</dbReference>
<evidence type="ECO:0000313" key="5">
    <source>
        <dbReference type="EMBL" id="KAA1096983.1"/>
    </source>
</evidence>
<dbReference type="Gene3D" id="3.40.50.10050">
    <property type="entry name" value="Translation initiation factor IF- 2, domain 3"/>
    <property type="match status" value="1"/>
</dbReference>
<protein>
    <recommendedName>
        <fullName evidence="4">Translation initiation factor IF- 2 domain-containing protein</fullName>
    </recommendedName>
</protein>
<evidence type="ECO:0000256" key="2">
    <source>
        <dbReference type="ARBA" id="ARBA00023134"/>
    </source>
</evidence>
<dbReference type="InterPro" id="IPR015760">
    <property type="entry name" value="TIF_IF2"/>
</dbReference>
<evidence type="ECO:0000256" key="1">
    <source>
        <dbReference type="ARBA" id="ARBA00022741"/>
    </source>
</evidence>
<dbReference type="AlphaFoldDB" id="A0A5B0P7D4"/>
<dbReference type="GO" id="GO:0003743">
    <property type="term" value="F:translation initiation factor activity"/>
    <property type="evidence" value="ECO:0007669"/>
    <property type="project" value="TreeGrafter"/>
</dbReference>
<dbReference type="InterPro" id="IPR036925">
    <property type="entry name" value="TIF_IF2_dom3_sf"/>
</dbReference>
<feature type="domain" description="Translation initiation factor IF- 2" evidence="4">
    <location>
        <begin position="2"/>
        <end position="44"/>
    </location>
</feature>
<dbReference type="Proteomes" id="UP000325313">
    <property type="component" value="Unassembled WGS sequence"/>
</dbReference>
<dbReference type="Gene3D" id="2.40.30.10">
    <property type="entry name" value="Translation factors"/>
    <property type="match status" value="1"/>
</dbReference>
<dbReference type="InterPro" id="IPR009000">
    <property type="entry name" value="Transl_B-barrel_sf"/>
</dbReference>
<evidence type="ECO:0000313" key="6">
    <source>
        <dbReference type="Proteomes" id="UP000325313"/>
    </source>
</evidence>
<proteinExistence type="predicted"/>
<dbReference type="EMBL" id="VDEP01000366">
    <property type="protein sequence ID" value="KAA1096983.1"/>
    <property type="molecule type" value="Genomic_DNA"/>
</dbReference>
<organism evidence="5 6">
    <name type="scientific">Puccinia graminis f. sp. tritici</name>
    <dbReference type="NCBI Taxonomy" id="56615"/>
    <lineage>
        <taxon>Eukaryota</taxon>
        <taxon>Fungi</taxon>
        <taxon>Dikarya</taxon>
        <taxon>Basidiomycota</taxon>
        <taxon>Pucciniomycotina</taxon>
        <taxon>Pucciniomycetes</taxon>
        <taxon>Pucciniales</taxon>
        <taxon>Pucciniaceae</taxon>
        <taxon>Puccinia</taxon>
    </lineage>
</organism>
<reference evidence="5 6" key="1">
    <citation type="submission" date="2019-05" db="EMBL/GenBank/DDBJ databases">
        <title>Emergence of the Ug99 lineage of the wheat stem rust pathogen through somatic hybridization.</title>
        <authorList>
            <person name="Li F."/>
            <person name="Upadhyaya N.M."/>
            <person name="Sperschneider J."/>
            <person name="Matny O."/>
            <person name="Nguyen-Phuc H."/>
            <person name="Mago R."/>
            <person name="Raley C."/>
            <person name="Miller M.E."/>
            <person name="Silverstein K.A.T."/>
            <person name="Henningsen E."/>
            <person name="Hirsch C.D."/>
            <person name="Visser B."/>
            <person name="Pretorius Z.A."/>
            <person name="Steffenson B.J."/>
            <person name="Schwessinger B."/>
            <person name="Dodds P.N."/>
            <person name="Figueroa M."/>
        </authorList>
    </citation>
    <scope>NUCLEOTIDE SEQUENCE [LARGE SCALE GENOMIC DNA]</scope>
    <source>
        <strain evidence="5 6">Ug99</strain>
    </source>
</reference>
<evidence type="ECO:0000256" key="3">
    <source>
        <dbReference type="SAM" id="MobiDB-lite"/>
    </source>
</evidence>
<dbReference type="Pfam" id="PF11987">
    <property type="entry name" value="IF-2"/>
    <property type="match status" value="1"/>
</dbReference>